<keyword evidence="3" id="KW-1185">Reference proteome</keyword>
<reference evidence="2 3" key="1">
    <citation type="submission" date="2017-11" db="EMBL/GenBank/DDBJ databases">
        <title>Isolation and Characterization of Methanogenic Archaea from Saline Meromictic Lake at Siberia.</title>
        <authorList>
            <person name="Shen Y."/>
            <person name="Huang H.-H."/>
            <person name="Lai M.-C."/>
            <person name="Chen S.-C."/>
        </authorList>
    </citation>
    <scope>NUCLEOTIDE SEQUENCE [LARGE SCALE GENOMIC DNA]</scope>
    <source>
        <strain evidence="2 3">SY-01</strain>
    </source>
</reference>
<protein>
    <submittedName>
        <fullName evidence="2">Uncharacterized protein</fullName>
    </submittedName>
</protein>
<feature type="transmembrane region" description="Helical" evidence="1">
    <location>
        <begin position="5"/>
        <end position="23"/>
    </location>
</feature>
<proteinExistence type="predicted"/>
<keyword evidence="1" id="KW-0812">Transmembrane</keyword>
<dbReference type="OrthoDB" id="135665at2157"/>
<keyword evidence="1" id="KW-1133">Transmembrane helix</keyword>
<dbReference type="RefSeq" id="WP_135389408.1">
    <property type="nucleotide sequence ID" value="NZ_PGGK01000005.1"/>
</dbReference>
<name>A0A4E0QZP0_9EURY</name>
<organism evidence="2 3">
    <name type="scientific">Methanolobus halotolerans</name>
    <dbReference type="NCBI Taxonomy" id="2052935"/>
    <lineage>
        <taxon>Archaea</taxon>
        <taxon>Methanobacteriati</taxon>
        <taxon>Methanobacteriota</taxon>
        <taxon>Stenosarchaea group</taxon>
        <taxon>Methanomicrobia</taxon>
        <taxon>Methanosarcinales</taxon>
        <taxon>Methanosarcinaceae</taxon>
        <taxon>Methanolobus</taxon>
    </lineage>
</organism>
<dbReference type="Proteomes" id="UP000297295">
    <property type="component" value="Unassembled WGS sequence"/>
</dbReference>
<feature type="transmembrane region" description="Helical" evidence="1">
    <location>
        <begin position="29"/>
        <end position="52"/>
    </location>
</feature>
<gene>
    <name evidence="2" type="ORF">CUN85_05900</name>
</gene>
<keyword evidence="1" id="KW-0472">Membrane</keyword>
<sequence>MPNRWLNIIVAVVFAVIWSFSVIEAIQSAYWGGALITLSAVVASALIIWYAWKHRTVNG</sequence>
<evidence type="ECO:0000313" key="3">
    <source>
        <dbReference type="Proteomes" id="UP000297295"/>
    </source>
</evidence>
<evidence type="ECO:0000313" key="2">
    <source>
        <dbReference type="EMBL" id="TGC09369.1"/>
    </source>
</evidence>
<accession>A0A4E0QZP0</accession>
<evidence type="ECO:0000256" key="1">
    <source>
        <dbReference type="SAM" id="Phobius"/>
    </source>
</evidence>
<comment type="caution">
    <text evidence="2">The sequence shown here is derived from an EMBL/GenBank/DDBJ whole genome shotgun (WGS) entry which is preliminary data.</text>
</comment>
<dbReference type="EMBL" id="PGGK01000005">
    <property type="protein sequence ID" value="TGC09369.1"/>
    <property type="molecule type" value="Genomic_DNA"/>
</dbReference>
<dbReference type="AlphaFoldDB" id="A0A4E0QZP0"/>